<evidence type="ECO:0000256" key="4">
    <source>
        <dbReference type="ARBA" id="ARBA00022840"/>
    </source>
</evidence>
<evidence type="ECO:0000256" key="1">
    <source>
        <dbReference type="ARBA" id="ARBA00022741"/>
    </source>
</evidence>
<dbReference type="InterPro" id="IPR038718">
    <property type="entry name" value="SNF2-like_sf"/>
</dbReference>
<dbReference type="GO" id="GO:0005524">
    <property type="term" value="F:ATP binding"/>
    <property type="evidence" value="ECO:0007669"/>
    <property type="project" value="UniProtKB-KW"/>
</dbReference>
<dbReference type="InterPro" id="IPR057342">
    <property type="entry name" value="DEXDc_RapA"/>
</dbReference>
<gene>
    <name evidence="7" type="primary">rapA_2</name>
    <name evidence="7" type="ORF">NCTC13294_02189</name>
</gene>
<dbReference type="InterPro" id="IPR049730">
    <property type="entry name" value="SNF2/RAD54-like_C"/>
</dbReference>
<evidence type="ECO:0000313" key="8">
    <source>
        <dbReference type="Proteomes" id="UP000254572"/>
    </source>
</evidence>
<accession>A0A381EDX9</accession>
<dbReference type="CDD" id="cd18011">
    <property type="entry name" value="DEXDc_RapA"/>
    <property type="match status" value="1"/>
</dbReference>
<dbReference type="EC" id="3.6.4.-" evidence="7"/>
<proteinExistence type="predicted"/>
<feature type="domain" description="Helicase C-terminal" evidence="6">
    <location>
        <begin position="485"/>
        <end position="653"/>
    </location>
</feature>
<dbReference type="Pfam" id="PF00176">
    <property type="entry name" value="SNF2-rel_dom"/>
    <property type="match status" value="1"/>
</dbReference>
<dbReference type="EMBL" id="UFUW01000001">
    <property type="protein sequence ID" value="SUX24997.1"/>
    <property type="molecule type" value="Genomic_DNA"/>
</dbReference>
<dbReference type="AlphaFoldDB" id="A0A381EDX9"/>
<feature type="domain" description="Helicase ATP-binding" evidence="5">
    <location>
        <begin position="106"/>
        <end position="278"/>
    </location>
</feature>
<dbReference type="InterPro" id="IPR001650">
    <property type="entry name" value="Helicase_C-like"/>
</dbReference>
<dbReference type="InterPro" id="IPR027417">
    <property type="entry name" value="P-loop_NTPase"/>
</dbReference>
<reference evidence="7 8" key="1">
    <citation type="submission" date="2018-06" db="EMBL/GenBank/DDBJ databases">
        <authorList>
            <consortium name="Pathogen Informatics"/>
            <person name="Doyle S."/>
        </authorList>
    </citation>
    <scope>NUCLEOTIDE SEQUENCE [LARGE SCALE GENOMIC DNA]</scope>
    <source>
        <strain evidence="7 8">NCTC13294</strain>
    </source>
</reference>
<dbReference type="PROSITE" id="PS51194">
    <property type="entry name" value="HELICASE_CTER"/>
    <property type="match status" value="1"/>
</dbReference>
<keyword evidence="4" id="KW-0067">ATP-binding</keyword>
<dbReference type="Gene3D" id="3.40.50.300">
    <property type="entry name" value="P-loop containing nucleotide triphosphate hydrolases"/>
    <property type="match status" value="1"/>
</dbReference>
<dbReference type="PROSITE" id="PS51192">
    <property type="entry name" value="HELICASE_ATP_BIND_1"/>
    <property type="match status" value="1"/>
</dbReference>
<dbReference type="PANTHER" id="PTHR45766:SF6">
    <property type="entry name" value="SWI_SNF-RELATED MATRIX-ASSOCIATED ACTIN-DEPENDENT REGULATOR OF CHROMATIN SUBFAMILY A-LIKE PROTEIN 1"/>
    <property type="match status" value="1"/>
</dbReference>
<evidence type="ECO:0000259" key="6">
    <source>
        <dbReference type="PROSITE" id="PS51194"/>
    </source>
</evidence>
<evidence type="ECO:0000256" key="2">
    <source>
        <dbReference type="ARBA" id="ARBA00022801"/>
    </source>
</evidence>
<dbReference type="SUPFAM" id="SSF52540">
    <property type="entry name" value="P-loop containing nucleoside triphosphate hydrolases"/>
    <property type="match status" value="2"/>
</dbReference>
<dbReference type="SMART" id="SM00487">
    <property type="entry name" value="DEXDc"/>
    <property type="match status" value="1"/>
</dbReference>
<organism evidence="7 8">
    <name type="scientific">Cardiobacterium valvarum</name>
    <dbReference type="NCBI Taxonomy" id="194702"/>
    <lineage>
        <taxon>Bacteria</taxon>
        <taxon>Pseudomonadati</taxon>
        <taxon>Pseudomonadota</taxon>
        <taxon>Gammaproteobacteria</taxon>
        <taxon>Cardiobacteriales</taxon>
        <taxon>Cardiobacteriaceae</taxon>
        <taxon>Cardiobacterium</taxon>
    </lineage>
</organism>
<keyword evidence="3" id="KW-0347">Helicase</keyword>
<dbReference type="InterPro" id="IPR014001">
    <property type="entry name" value="Helicase_ATP-bd"/>
</dbReference>
<dbReference type="RefSeq" id="WP_115612324.1">
    <property type="nucleotide sequence ID" value="NZ_JBHLZC010000001.1"/>
</dbReference>
<dbReference type="Pfam" id="PF00271">
    <property type="entry name" value="Helicase_C"/>
    <property type="match status" value="1"/>
</dbReference>
<dbReference type="OrthoDB" id="9814088at2"/>
<dbReference type="GO" id="GO:0004386">
    <property type="term" value="F:helicase activity"/>
    <property type="evidence" value="ECO:0007669"/>
    <property type="project" value="UniProtKB-KW"/>
</dbReference>
<dbReference type="Gene3D" id="3.40.50.10810">
    <property type="entry name" value="Tandem AAA-ATPase domain"/>
    <property type="match status" value="1"/>
</dbReference>
<keyword evidence="2 7" id="KW-0378">Hydrolase</keyword>
<sequence length="935" mass="106097">MTDRVFQPGERIVHGEYGQGVVLELVHDGYLRAFFSVGERRVPVSTLQRERSRSERILRAVASDTARNHKAWLAYEAHVLPVMESASTLTSAKIDLLPHQVVLTHRIATASPRRYLIADEVGLGKTIETALILRELASRGELTRALMVVPAGLVNNWHRELNDVFNLDFEVFGSEGDITDRKTNAFAKHDRLIASIDTLKRPVRIKRLLDAPPWDLVVFDEAHHLTAHRSGSKVRKTENYKLAEALKGHTRDLLLLSATPHQGDHFQFWMLVQLLNPTLFRGAEDMVEERHRLNTVMFRRTKADACQPDGTPLFARRWVHTESFVMNGAEKRFYGKLREYLEDGFDLARRQGHRGRALGFLMAIFQKIAASSFSAVRRTLKRRLLMLTLHEALLRDKELDIDGRERLTEEARTLIHEEYGLTRDSIGRSEADRILADLKYRLVKKLDEEALEMASEPYGNEYSAFHAEDVVAAAVNLHLPEERLRIDDLLRHFPAQSETKMQKLLDGLGTLWRQNPDEKIVIFATYLGTVDMISREIERVFPGQGVVVLRGGDHGAKAAAERRFRAKNGPHVLVCTAAGREGINLQFARILFNFDLPWNPMDVEQRIGRIHRYGQHDTAQVYNLVLSDTIEGRIFLMLDEKLSEIARTVGKVDEQGNVAEDLRAQILGQLSERLNYDRLYQEALSDPELKRTQVELEAALSNSREARQVVFDLFQDLDGFSLDDYQPFSDVSSGLDRLLRFFSAAITEHQQELVEVAESTYDLITAEGVSCSRFTLVRETATRQGGLQLMGLDHPLVQAEINHWRNLPPEEIGIAVCGNVVEPVLLSLWLVETFVGKREKRVIVQAIAIRQDGTRVPAIERFPEKYLLAPPATPFLQPEQRTALLPTVMEPALQRELRHKGMVDDDGSYSAEMIGYVEIVGQSVDVTPYCNTDCG</sequence>
<evidence type="ECO:0000313" key="7">
    <source>
        <dbReference type="EMBL" id="SUX24997.1"/>
    </source>
</evidence>
<keyword evidence="8" id="KW-1185">Reference proteome</keyword>
<dbReference type="InterPro" id="IPR000330">
    <property type="entry name" value="SNF2_N"/>
</dbReference>
<evidence type="ECO:0000259" key="5">
    <source>
        <dbReference type="PROSITE" id="PS51192"/>
    </source>
</evidence>
<dbReference type="SMART" id="SM00490">
    <property type="entry name" value="HELICc"/>
    <property type="match status" value="1"/>
</dbReference>
<dbReference type="PANTHER" id="PTHR45766">
    <property type="entry name" value="DNA ANNEALING HELICASE AND ENDONUCLEASE ZRANB3 FAMILY MEMBER"/>
    <property type="match status" value="1"/>
</dbReference>
<protein>
    <submittedName>
        <fullName evidence="7">RNA polymerase-associated protein rapA</fullName>
        <ecNumber evidence="7">3.6.4.-</ecNumber>
    </submittedName>
</protein>
<dbReference type="GO" id="GO:0016787">
    <property type="term" value="F:hydrolase activity"/>
    <property type="evidence" value="ECO:0007669"/>
    <property type="project" value="UniProtKB-KW"/>
</dbReference>
<dbReference type="CDD" id="cd18793">
    <property type="entry name" value="SF2_C_SNF"/>
    <property type="match status" value="1"/>
</dbReference>
<evidence type="ECO:0000256" key="3">
    <source>
        <dbReference type="ARBA" id="ARBA00022806"/>
    </source>
</evidence>
<keyword evidence="1" id="KW-0547">Nucleotide-binding</keyword>
<name>A0A381EDX9_9GAMM</name>
<dbReference type="Proteomes" id="UP000254572">
    <property type="component" value="Unassembled WGS sequence"/>
</dbReference>